<dbReference type="CDD" id="cd00082">
    <property type="entry name" value="HisKA"/>
    <property type="match status" value="1"/>
</dbReference>
<feature type="chain" id="PRO_5045933949" description="histidine kinase" evidence="5">
    <location>
        <begin position="23"/>
        <end position="643"/>
    </location>
</feature>
<evidence type="ECO:0000256" key="4">
    <source>
        <dbReference type="SAM" id="Phobius"/>
    </source>
</evidence>
<dbReference type="Pfam" id="PF00512">
    <property type="entry name" value="HisKA"/>
    <property type="match status" value="1"/>
</dbReference>
<feature type="transmembrane region" description="Helical" evidence="4">
    <location>
        <begin position="334"/>
        <end position="353"/>
    </location>
</feature>
<feature type="transmembrane region" description="Helical" evidence="4">
    <location>
        <begin position="305"/>
        <end position="325"/>
    </location>
</feature>
<keyword evidence="4" id="KW-0812">Transmembrane</keyword>
<keyword evidence="4" id="KW-0472">Membrane</keyword>
<dbReference type="Gene3D" id="3.30.565.10">
    <property type="entry name" value="Histidine kinase-like ATPase, C-terminal domain"/>
    <property type="match status" value="1"/>
</dbReference>
<dbReference type="InterPro" id="IPR011622">
    <property type="entry name" value="7TMR_DISM_rcpt_extracell_dom2"/>
</dbReference>
<dbReference type="PANTHER" id="PTHR43547:SF2">
    <property type="entry name" value="HYBRID SIGNAL TRANSDUCTION HISTIDINE KINASE C"/>
    <property type="match status" value="1"/>
</dbReference>
<sequence length="643" mass="72678">MLNLHRLFIAIFALTFSWSAFSQVTLINNGVNTVKLDKHIGYFVDKTGLLDLEDIQAKPDAFSPVAFPFSAGFSSNVHWFKLTLQRDHASAAKWLLSINPTYLDSVKLYSTQGDKSNPVAEVGDMLTADQQAYPLIPYSLPLNLPDNQPHTFYIRLQTTSSTTLNLTLRTQEAALVAHNTQNLLSGIAIGSWLMLCFYGFVMSWLTKKRAYALGCIYIIGSILHRLVTAGTLTQYIFPSQPFIVNLLAPGSVCLLLSGIALFFISFFETKKQFPRVHSILLIDLGLNAATFLSIFFDGFRFFAPLMYQASFLLFPILAYICWVGVKNKVAGSQIFLVGYVAFFVLNLISVIGATQRVSIPSIFVYMPEVTSFVFIIMMYQVLHENKKAEDKMKFEFDTQIHLARQTLEIEKQRRADHANFMALVTHELKTPLTVIDSVLQTLNIEKIHIPPAVAKRHETIQKSVRELNTLINTTLMTEHSEKEHFTLNQEPINVYRVTTNTLDYLLISDQEYKIDIPANLKVNADASLFELVLSNLLVNALKYKTPTSLVSITATQATRKGQEGTLVSLSNHYKSAEEPNTKIWFQKYYRQAETPNIQGVGLGLYLVQAIIEAHSGYIECYTQKEQDIWIVTFEVWIPAVEKD</sequence>
<feature type="transmembrane region" description="Helical" evidence="4">
    <location>
        <begin position="279"/>
        <end position="299"/>
    </location>
</feature>
<dbReference type="SUPFAM" id="SSF55874">
    <property type="entry name" value="ATPase domain of HSP90 chaperone/DNA topoisomerase II/histidine kinase"/>
    <property type="match status" value="1"/>
</dbReference>
<reference evidence="7 8" key="1">
    <citation type="submission" date="2021-02" db="EMBL/GenBank/DDBJ databases">
        <title>The genome of Marinomonas foliarum JZW.</title>
        <authorList>
            <person name="Sun M."/>
        </authorList>
    </citation>
    <scope>NUCLEOTIDE SEQUENCE [LARGE SCALE GENOMIC DNA]</scope>
    <source>
        <strain evidence="7 8">JZW</strain>
    </source>
</reference>
<feature type="transmembrane region" description="Helical" evidence="4">
    <location>
        <begin position="183"/>
        <end position="205"/>
    </location>
</feature>
<dbReference type="InterPro" id="IPR036097">
    <property type="entry name" value="HisK_dim/P_sf"/>
</dbReference>
<evidence type="ECO:0000256" key="3">
    <source>
        <dbReference type="ARBA" id="ARBA00022553"/>
    </source>
</evidence>
<dbReference type="Pfam" id="PF07695">
    <property type="entry name" value="7TMR-DISM_7TM"/>
    <property type="match status" value="1"/>
</dbReference>
<evidence type="ECO:0000313" key="7">
    <source>
        <dbReference type="EMBL" id="QRV22601.1"/>
    </source>
</evidence>
<dbReference type="Pfam" id="PF07696">
    <property type="entry name" value="7TMR-DISMED2"/>
    <property type="match status" value="1"/>
</dbReference>
<comment type="catalytic activity">
    <reaction evidence="1">
        <text>ATP + protein L-histidine = ADP + protein N-phospho-L-histidine.</text>
        <dbReference type="EC" id="2.7.13.3"/>
    </reaction>
</comment>
<dbReference type="EMBL" id="CP070273">
    <property type="protein sequence ID" value="QRV22601.1"/>
    <property type="molecule type" value="Genomic_DNA"/>
</dbReference>
<dbReference type="InterPro" id="IPR003661">
    <property type="entry name" value="HisK_dim/P_dom"/>
</dbReference>
<dbReference type="Gene3D" id="1.10.287.130">
    <property type="match status" value="1"/>
</dbReference>
<dbReference type="Gene3D" id="2.60.40.2380">
    <property type="match status" value="1"/>
</dbReference>
<dbReference type="InterPro" id="IPR036890">
    <property type="entry name" value="HATPase_C_sf"/>
</dbReference>
<keyword evidence="4" id="KW-1133">Transmembrane helix</keyword>
<accession>A0ABX7IKC3</accession>
<keyword evidence="5" id="KW-0732">Signal</keyword>
<keyword evidence="3" id="KW-0597">Phosphoprotein</keyword>
<gene>
    <name evidence="7" type="ORF">JSY38_10970</name>
</gene>
<dbReference type="SMART" id="SM00388">
    <property type="entry name" value="HisKA"/>
    <property type="match status" value="1"/>
</dbReference>
<feature type="domain" description="Histidine kinase" evidence="6">
    <location>
        <begin position="423"/>
        <end position="641"/>
    </location>
</feature>
<dbReference type="RefSeq" id="WP_205113261.1">
    <property type="nucleotide sequence ID" value="NZ_CP070273.1"/>
</dbReference>
<dbReference type="PROSITE" id="PS50109">
    <property type="entry name" value="HIS_KIN"/>
    <property type="match status" value="1"/>
</dbReference>
<dbReference type="EC" id="2.7.13.3" evidence="2"/>
<evidence type="ECO:0000313" key="8">
    <source>
        <dbReference type="Proteomes" id="UP000644167"/>
    </source>
</evidence>
<dbReference type="Pfam" id="PF02518">
    <property type="entry name" value="HATPase_c"/>
    <property type="match status" value="1"/>
</dbReference>
<dbReference type="SUPFAM" id="SSF47384">
    <property type="entry name" value="Homodimeric domain of signal transducing histidine kinase"/>
    <property type="match status" value="1"/>
</dbReference>
<protein>
    <recommendedName>
        <fullName evidence="2">histidine kinase</fullName>
        <ecNumber evidence="2">2.7.13.3</ecNumber>
    </recommendedName>
</protein>
<proteinExistence type="predicted"/>
<dbReference type="InterPro" id="IPR005467">
    <property type="entry name" value="His_kinase_dom"/>
</dbReference>
<dbReference type="InterPro" id="IPR003594">
    <property type="entry name" value="HATPase_dom"/>
</dbReference>
<dbReference type="Proteomes" id="UP000644167">
    <property type="component" value="Chromosome"/>
</dbReference>
<evidence type="ECO:0000256" key="1">
    <source>
        <dbReference type="ARBA" id="ARBA00000085"/>
    </source>
</evidence>
<feature type="transmembrane region" description="Helical" evidence="4">
    <location>
        <begin position="359"/>
        <end position="382"/>
    </location>
</feature>
<dbReference type="InterPro" id="IPR011623">
    <property type="entry name" value="7TMR_DISM_rcpt_extracell_dom1"/>
</dbReference>
<evidence type="ECO:0000256" key="2">
    <source>
        <dbReference type="ARBA" id="ARBA00012438"/>
    </source>
</evidence>
<dbReference type="PANTHER" id="PTHR43547">
    <property type="entry name" value="TWO-COMPONENT HISTIDINE KINASE"/>
    <property type="match status" value="1"/>
</dbReference>
<feature type="transmembrane region" description="Helical" evidence="4">
    <location>
        <begin position="212"/>
        <end position="237"/>
    </location>
</feature>
<name>A0ABX7IKC3_9GAMM</name>
<evidence type="ECO:0000259" key="6">
    <source>
        <dbReference type="PROSITE" id="PS50109"/>
    </source>
</evidence>
<organism evidence="7 8">
    <name type="scientific">Marinomonas foliarum</name>
    <dbReference type="NCBI Taxonomy" id="491950"/>
    <lineage>
        <taxon>Bacteria</taxon>
        <taxon>Pseudomonadati</taxon>
        <taxon>Pseudomonadota</taxon>
        <taxon>Gammaproteobacteria</taxon>
        <taxon>Oceanospirillales</taxon>
        <taxon>Oceanospirillaceae</taxon>
        <taxon>Marinomonas</taxon>
    </lineage>
</organism>
<evidence type="ECO:0000256" key="5">
    <source>
        <dbReference type="SAM" id="SignalP"/>
    </source>
</evidence>
<keyword evidence="8" id="KW-1185">Reference proteome</keyword>
<feature type="signal peptide" evidence="5">
    <location>
        <begin position="1"/>
        <end position="22"/>
    </location>
</feature>
<dbReference type="SMART" id="SM00387">
    <property type="entry name" value="HATPase_c"/>
    <property type="match status" value="1"/>
</dbReference>
<feature type="transmembrane region" description="Helical" evidence="4">
    <location>
        <begin position="243"/>
        <end position="267"/>
    </location>
</feature>